<keyword evidence="1" id="KW-0812">Transmembrane</keyword>
<keyword evidence="1" id="KW-0472">Membrane</keyword>
<feature type="transmembrane region" description="Helical" evidence="1">
    <location>
        <begin position="72"/>
        <end position="91"/>
    </location>
</feature>
<gene>
    <name evidence="2" type="ORF">PSAKL28_21100</name>
</gene>
<feature type="transmembrane region" description="Helical" evidence="1">
    <location>
        <begin position="5"/>
        <end position="25"/>
    </location>
</feature>
<organism evidence="2 3">
    <name type="scientific">Pseudomonas alkylphenolica</name>
    <dbReference type="NCBI Taxonomy" id="237609"/>
    <lineage>
        <taxon>Bacteria</taxon>
        <taxon>Pseudomonadati</taxon>
        <taxon>Pseudomonadota</taxon>
        <taxon>Gammaproteobacteria</taxon>
        <taxon>Pseudomonadales</taxon>
        <taxon>Pseudomonadaceae</taxon>
        <taxon>Pseudomonas</taxon>
    </lineage>
</organism>
<dbReference type="HOGENOM" id="CLU_1553934_0_0_6"/>
<evidence type="ECO:0000313" key="3">
    <source>
        <dbReference type="Proteomes" id="UP000028931"/>
    </source>
</evidence>
<accession>A0A077FDH6</accession>
<dbReference type="AlphaFoldDB" id="A0A077FDH6"/>
<sequence length="172" mass="18692">MKRRIVLLAGSVLLEVASYVLVLVLSKNSSVLLKVIFECLVMSRMIKNFLVVRIFRCFRFGAVMSKVSGVKIISLVVVVAMLGGCFGVSVSVPEKESQYMAERYTESDATSNVWCGVTLVVVVVPIPLKLPVCSLKPGQKLTTPFYACGPFMFLGPLVHSYSGNALCGKFSA</sequence>
<dbReference type="RefSeq" id="WP_051939282.1">
    <property type="nucleotide sequence ID" value="NZ_CP009048.1"/>
</dbReference>
<protein>
    <submittedName>
        <fullName evidence="2">Uncharacterized protein</fullName>
    </submittedName>
</protein>
<dbReference type="Proteomes" id="UP000028931">
    <property type="component" value="Chromosome"/>
</dbReference>
<reference evidence="2 3" key="1">
    <citation type="submission" date="2014-07" db="EMBL/GenBank/DDBJ databases">
        <authorList>
            <person name="Lee K."/>
            <person name="Lim J.Y."/>
            <person name="Hwang I."/>
        </authorList>
    </citation>
    <scope>NUCLEOTIDE SEQUENCE [LARGE SCALE GENOMIC DNA]</scope>
    <source>
        <strain evidence="2 3">KL28</strain>
    </source>
</reference>
<feature type="transmembrane region" description="Helical" evidence="1">
    <location>
        <begin position="111"/>
        <end position="130"/>
    </location>
</feature>
<dbReference type="OrthoDB" id="7014029at2"/>
<name>A0A077FDH6_9PSED</name>
<keyword evidence="1" id="KW-1133">Transmembrane helix</keyword>
<dbReference type="KEGG" id="palk:PSAKL28_21100"/>
<dbReference type="EMBL" id="CP009048">
    <property type="protein sequence ID" value="AIL61331.1"/>
    <property type="molecule type" value="Genomic_DNA"/>
</dbReference>
<evidence type="ECO:0000256" key="1">
    <source>
        <dbReference type="SAM" id="Phobius"/>
    </source>
</evidence>
<evidence type="ECO:0000313" key="2">
    <source>
        <dbReference type="EMBL" id="AIL61331.1"/>
    </source>
</evidence>
<proteinExistence type="predicted"/>